<feature type="transmembrane region" description="Helical" evidence="5">
    <location>
        <begin position="152"/>
        <end position="172"/>
    </location>
</feature>
<dbReference type="Pfam" id="PF00622">
    <property type="entry name" value="SPRY"/>
    <property type="match status" value="1"/>
</dbReference>
<dbReference type="Proteomes" id="UP000887574">
    <property type="component" value="Unplaced"/>
</dbReference>
<dbReference type="InterPro" id="IPR044736">
    <property type="entry name" value="Gid1/RanBPM/SPLA_SPRY"/>
</dbReference>
<keyword evidence="4 5" id="KW-0472">Membrane</keyword>
<comment type="subcellular location">
    <subcellularLocation>
        <location evidence="1">Membrane</location>
        <topology evidence="1">Multi-pass membrane protein</topology>
    </subcellularLocation>
</comment>
<evidence type="ECO:0000256" key="3">
    <source>
        <dbReference type="ARBA" id="ARBA00022989"/>
    </source>
</evidence>
<evidence type="ECO:0000256" key="5">
    <source>
        <dbReference type="SAM" id="Phobius"/>
    </source>
</evidence>
<dbReference type="InterPro" id="IPR006595">
    <property type="entry name" value="CTLH_C"/>
</dbReference>
<dbReference type="InterPro" id="IPR019408">
    <property type="entry name" value="7TM_GPCR_serpentine_rcpt_Srab"/>
</dbReference>
<accession>A0A915DHZ1</accession>
<evidence type="ECO:0000259" key="6">
    <source>
        <dbReference type="PROSITE" id="PS50188"/>
    </source>
</evidence>
<dbReference type="GO" id="GO:0016020">
    <property type="term" value="C:membrane"/>
    <property type="evidence" value="ECO:0007669"/>
    <property type="project" value="UniProtKB-SubCell"/>
</dbReference>
<dbReference type="InterPro" id="IPR050618">
    <property type="entry name" value="Ubq-SigPath_Reg"/>
</dbReference>
<feature type="transmembrane region" description="Helical" evidence="5">
    <location>
        <begin position="104"/>
        <end position="125"/>
    </location>
</feature>
<reference evidence="9" key="1">
    <citation type="submission" date="2022-11" db="UniProtKB">
        <authorList>
            <consortium name="WormBaseParasite"/>
        </authorList>
    </citation>
    <scope>IDENTIFICATION</scope>
</reference>
<dbReference type="SUPFAM" id="SSF49899">
    <property type="entry name" value="Concanavalin A-like lectins/glucanases"/>
    <property type="match status" value="1"/>
</dbReference>
<evidence type="ECO:0000256" key="4">
    <source>
        <dbReference type="ARBA" id="ARBA00023136"/>
    </source>
</evidence>
<dbReference type="AlphaFoldDB" id="A0A915DHZ1"/>
<feature type="domain" description="CTLH" evidence="7">
    <location>
        <begin position="313"/>
        <end position="370"/>
    </location>
</feature>
<evidence type="ECO:0000256" key="1">
    <source>
        <dbReference type="ARBA" id="ARBA00004141"/>
    </source>
</evidence>
<dbReference type="InterPro" id="IPR013320">
    <property type="entry name" value="ConA-like_dom_sf"/>
</dbReference>
<evidence type="ECO:0000256" key="2">
    <source>
        <dbReference type="ARBA" id="ARBA00022692"/>
    </source>
</evidence>
<dbReference type="InterPro" id="IPR003877">
    <property type="entry name" value="SPRY_dom"/>
</dbReference>
<feature type="transmembrane region" description="Helical" evidence="5">
    <location>
        <begin position="20"/>
        <end position="45"/>
    </location>
</feature>
<organism evidence="8 9">
    <name type="scientific">Ditylenchus dipsaci</name>
    <dbReference type="NCBI Taxonomy" id="166011"/>
    <lineage>
        <taxon>Eukaryota</taxon>
        <taxon>Metazoa</taxon>
        <taxon>Ecdysozoa</taxon>
        <taxon>Nematoda</taxon>
        <taxon>Chromadorea</taxon>
        <taxon>Rhabditida</taxon>
        <taxon>Tylenchina</taxon>
        <taxon>Tylenchomorpha</taxon>
        <taxon>Sphaerularioidea</taxon>
        <taxon>Anguinidae</taxon>
        <taxon>Anguininae</taxon>
        <taxon>Ditylenchus</taxon>
    </lineage>
</organism>
<dbReference type="Gene3D" id="2.60.120.920">
    <property type="match status" value="1"/>
</dbReference>
<dbReference type="CDD" id="cd12885">
    <property type="entry name" value="SPRY_RanBP_like"/>
    <property type="match status" value="1"/>
</dbReference>
<sequence length="377" mass="42190">MSLSRGPLILKDFTDKISDLLLCLCYYIHGTTVGFFQFAAIPFIIEHAIATVRLKEYEKKTKAYFGISAPCVQVAVGYALSSYISVQFKDVKTINNEDVYPDPLFPKFMCLFAIVQFSCQAHLLFNTSMSLVTIMTFNQSTANILPGQLYDIILVLGTVLIPIAGIMFHSVLRKSTSGFEKPKPLSLCSNKPIPPNLNFYYFEVDIIKGGVSKETSCNNVPLGFDEYSVGYHGNTGKKHMNSVKGELFYKQFGNRDTVGCGLDIDRRQIFFTKNGRYLGVAYNIVPAEGLLFPTIGLCSDVLVKQRKVQFSVTSDESGTIKESILKGQIFEAIKSLEEDFPYLLLMDKRFDFALSLQDFIESIRESHQLGAGFEGKL</sequence>
<dbReference type="Pfam" id="PF10292">
    <property type="entry name" value="7TM_GPCR_Srab"/>
    <property type="match status" value="1"/>
</dbReference>
<dbReference type="SMART" id="SM00668">
    <property type="entry name" value="CTLH"/>
    <property type="match status" value="1"/>
</dbReference>
<keyword evidence="8" id="KW-1185">Reference proteome</keyword>
<protein>
    <submittedName>
        <fullName evidence="9">B30.2/SPRY domain-containing protein</fullName>
    </submittedName>
</protein>
<proteinExistence type="predicted"/>
<dbReference type="PROSITE" id="PS50188">
    <property type="entry name" value="B302_SPRY"/>
    <property type="match status" value="1"/>
</dbReference>
<feature type="transmembrane region" description="Helical" evidence="5">
    <location>
        <begin position="65"/>
        <end position="84"/>
    </location>
</feature>
<dbReference type="PANTHER" id="PTHR12864">
    <property type="entry name" value="RAN BINDING PROTEIN 9-RELATED"/>
    <property type="match status" value="1"/>
</dbReference>
<dbReference type="InterPro" id="IPR043136">
    <property type="entry name" value="B30.2/SPRY_sf"/>
</dbReference>
<evidence type="ECO:0000313" key="8">
    <source>
        <dbReference type="Proteomes" id="UP000887574"/>
    </source>
</evidence>
<feature type="domain" description="B30.2/SPRY" evidence="6">
    <location>
        <begin position="92"/>
        <end position="315"/>
    </location>
</feature>
<keyword evidence="2 5" id="KW-0812">Transmembrane</keyword>
<evidence type="ECO:0000259" key="7">
    <source>
        <dbReference type="PROSITE" id="PS50897"/>
    </source>
</evidence>
<name>A0A915DHZ1_9BILA</name>
<evidence type="ECO:0000313" key="9">
    <source>
        <dbReference type="WBParaSite" id="jg19454"/>
    </source>
</evidence>
<keyword evidence="3 5" id="KW-1133">Transmembrane helix</keyword>
<dbReference type="WBParaSite" id="jg19454">
    <property type="protein sequence ID" value="jg19454"/>
    <property type="gene ID" value="jg19454"/>
</dbReference>
<dbReference type="InterPro" id="IPR001870">
    <property type="entry name" value="B30.2/SPRY"/>
</dbReference>
<dbReference type="SMART" id="SM00449">
    <property type="entry name" value="SPRY"/>
    <property type="match status" value="1"/>
</dbReference>
<dbReference type="PROSITE" id="PS50897">
    <property type="entry name" value="CTLH"/>
    <property type="match status" value="1"/>
</dbReference>